<evidence type="ECO:0000313" key="4">
    <source>
        <dbReference type="Proteomes" id="UP000612585"/>
    </source>
</evidence>
<dbReference type="InterPro" id="IPR028994">
    <property type="entry name" value="Integrin_alpha_N"/>
</dbReference>
<comment type="caution">
    <text evidence="3">The sequence shown here is derived from an EMBL/GenBank/DDBJ whole genome shotgun (WGS) entry which is preliminary data.</text>
</comment>
<dbReference type="Proteomes" id="UP000612585">
    <property type="component" value="Unassembled WGS sequence"/>
</dbReference>
<gene>
    <name evidence="3" type="ORF">Vau01_111430</name>
</gene>
<evidence type="ECO:0000313" key="3">
    <source>
        <dbReference type="EMBL" id="GIJ63627.1"/>
    </source>
</evidence>
<dbReference type="AlphaFoldDB" id="A0A8J4E9D8"/>
<dbReference type="SUPFAM" id="SSF69318">
    <property type="entry name" value="Integrin alpha N-terminal domain"/>
    <property type="match status" value="1"/>
</dbReference>
<dbReference type="RefSeq" id="WP_204010613.1">
    <property type="nucleotide sequence ID" value="NZ_BOPG01000100.1"/>
</dbReference>
<accession>A0A8J4E9D8</accession>
<dbReference type="EMBL" id="BOPG01000100">
    <property type="protein sequence ID" value="GIJ63627.1"/>
    <property type="molecule type" value="Genomic_DNA"/>
</dbReference>
<dbReference type="InterPro" id="IPR013517">
    <property type="entry name" value="FG-GAP"/>
</dbReference>
<proteinExistence type="predicted"/>
<evidence type="ECO:0000256" key="2">
    <source>
        <dbReference type="SAM" id="SignalP"/>
    </source>
</evidence>
<name>A0A8J4E9D8_9ACTN</name>
<feature type="chain" id="PRO_5035264152" description="VCBS repeat-containing protein" evidence="2">
    <location>
        <begin position="29"/>
        <end position="442"/>
    </location>
</feature>
<protein>
    <recommendedName>
        <fullName evidence="5">VCBS repeat-containing protein</fullName>
    </recommendedName>
</protein>
<organism evidence="3 4">
    <name type="scientific">Virgisporangium aurantiacum</name>
    <dbReference type="NCBI Taxonomy" id="175570"/>
    <lineage>
        <taxon>Bacteria</taxon>
        <taxon>Bacillati</taxon>
        <taxon>Actinomycetota</taxon>
        <taxon>Actinomycetes</taxon>
        <taxon>Micromonosporales</taxon>
        <taxon>Micromonosporaceae</taxon>
        <taxon>Virgisporangium</taxon>
    </lineage>
</organism>
<evidence type="ECO:0008006" key="5">
    <source>
        <dbReference type="Google" id="ProtNLM"/>
    </source>
</evidence>
<dbReference type="Pfam" id="PF13517">
    <property type="entry name" value="FG-GAP_3"/>
    <property type="match status" value="1"/>
</dbReference>
<keyword evidence="1 2" id="KW-0732">Signal</keyword>
<sequence>MHRRPWKRRTAAAATALIVAGVSTPAAAAGTPTRAAPVAGARPPAAVTVNATGSHLAIADFGLSTNWFYDNPRFVADITGEGRADVVGFGPQGVYVAVANADGSFGSVNLAVNNLGFNQGWRRNEHPRWVQDITGDGRADVVGIGFAGVWTAVSHGDGTFGPATFVLEKFGLRDRQQDTKLFLADTNNDKCDDIVSIYNSQTLVSLADCAGGYAQPTLATTVFDFFNFDWRYFQVADVTGDGRAEILAATTFGDLGPIQLVISTRRADGTYNNPVPAGANFPNGAVAVPTRENLVDVTNDGRRDLVLFDAPVPEWGVYTARAQAGAHFADFIRATPDFGGNQGWTPNRHLRLVADLNDDGRGDIVGFGEDGVYTALATTGGMFATPNHMVLPQFGANAGWDWNIDTPRVLADINGDRRADIVAFGTGGVYTAISNGDGTFAA</sequence>
<feature type="signal peptide" evidence="2">
    <location>
        <begin position="1"/>
        <end position="28"/>
    </location>
</feature>
<evidence type="ECO:0000256" key="1">
    <source>
        <dbReference type="ARBA" id="ARBA00022729"/>
    </source>
</evidence>
<reference evidence="3" key="1">
    <citation type="submission" date="2021-01" db="EMBL/GenBank/DDBJ databases">
        <title>Whole genome shotgun sequence of Virgisporangium aurantiacum NBRC 16421.</title>
        <authorList>
            <person name="Komaki H."/>
            <person name="Tamura T."/>
        </authorList>
    </citation>
    <scope>NUCLEOTIDE SEQUENCE</scope>
    <source>
        <strain evidence="3">NBRC 16421</strain>
    </source>
</reference>
<keyword evidence="4" id="KW-1185">Reference proteome</keyword>